<evidence type="ECO:0000313" key="1">
    <source>
        <dbReference type="EMBL" id="PKG25753.1"/>
    </source>
</evidence>
<accession>A0A2N0Z8C1</accession>
<organism evidence="1 2">
    <name type="scientific">Cytobacillus horneckiae</name>
    <dbReference type="NCBI Taxonomy" id="549687"/>
    <lineage>
        <taxon>Bacteria</taxon>
        <taxon>Bacillati</taxon>
        <taxon>Bacillota</taxon>
        <taxon>Bacilli</taxon>
        <taxon>Bacillales</taxon>
        <taxon>Bacillaceae</taxon>
        <taxon>Cytobacillus</taxon>
    </lineage>
</organism>
<dbReference type="Proteomes" id="UP000233343">
    <property type="component" value="Unassembled WGS sequence"/>
</dbReference>
<reference evidence="1 2" key="1">
    <citation type="journal article" date="2010" name="Int. J. Syst. Evol. Microbiol.">
        <title>Bacillus horneckiae sp. nov., isolated from a spacecraft-assembly clean room.</title>
        <authorList>
            <person name="Vaishampayan P."/>
            <person name="Probst A."/>
            <person name="Krishnamurthi S."/>
            <person name="Ghosh S."/>
            <person name="Osman S."/>
            <person name="McDowall A."/>
            <person name="Ruckmani A."/>
            <person name="Mayilraj S."/>
            <person name="Venkateswaran K."/>
        </authorList>
    </citation>
    <scope>NUCLEOTIDE SEQUENCE [LARGE SCALE GENOMIC DNA]</scope>
    <source>
        <strain evidence="2">1PO1SC</strain>
    </source>
</reference>
<dbReference type="InterPro" id="IPR016789">
    <property type="entry name" value="UCP021389"/>
</dbReference>
<sequence length="129" mass="14984">MRNNYMTYDSDAAMGYIYLTEPGEHEIDCTDELVGNPDIILDVGKHVPIIGIELAGVAAEKLKYIADKDRIFSRKRSQDGREVYRFMLQEKKVVKAISFKEMNEVKFLFADEQFNDFIGLELDVDRYNF</sequence>
<keyword evidence="2" id="KW-1185">Reference proteome</keyword>
<protein>
    <submittedName>
        <fullName evidence="1">DUF2283 domain-containing protein</fullName>
    </submittedName>
</protein>
<proteinExistence type="predicted"/>
<dbReference type="Pfam" id="PF10049">
    <property type="entry name" value="DUF2283"/>
    <property type="match status" value="1"/>
</dbReference>
<gene>
    <name evidence="1" type="ORF">CWS20_27595</name>
</gene>
<dbReference type="PIRSF" id="PIRSF021389">
    <property type="entry name" value="UCP021389"/>
    <property type="match status" value="1"/>
</dbReference>
<evidence type="ECO:0000313" key="2">
    <source>
        <dbReference type="Proteomes" id="UP000233343"/>
    </source>
</evidence>
<comment type="caution">
    <text evidence="1">The sequence shown here is derived from an EMBL/GenBank/DDBJ whole genome shotgun (WGS) entry which is preliminary data.</text>
</comment>
<name>A0A2N0Z8C1_9BACI</name>
<dbReference type="RefSeq" id="WP_066194781.1">
    <property type="nucleotide sequence ID" value="NZ_JARMMB010000027.1"/>
</dbReference>
<dbReference type="InterPro" id="IPR019270">
    <property type="entry name" value="DUF2283"/>
</dbReference>
<dbReference type="EMBL" id="PISD01000100">
    <property type="protein sequence ID" value="PKG25753.1"/>
    <property type="molecule type" value="Genomic_DNA"/>
</dbReference>
<dbReference type="AlphaFoldDB" id="A0A2N0Z8C1"/>